<proteinExistence type="predicted"/>
<evidence type="ECO:0000313" key="1">
    <source>
        <dbReference type="EMBL" id="KKN63587.1"/>
    </source>
</evidence>
<gene>
    <name evidence="1" type="ORF">LCGC14_0500350</name>
</gene>
<dbReference type="EMBL" id="LAZR01000585">
    <property type="protein sequence ID" value="KKN63587.1"/>
    <property type="molecule type" value="Genomic_DNA"/>
</dbReference>
<comment type="caution">
    <text evidence="1">The sequence shown here is derived from an EMBL/GenBank/DDBJ whole genome shotgun (WGS) entry which is preliminary data.</text>
</comment>
<protein>
    <submittedName>
        <fullName evidence="1">Uncharacterized protein</fullName>
    </submittedName>
</protein>
<dbReference type="AlphaFoldDB" id="A0A0F9SMJ0"/>
<reference evidence="1" key="1">
    <citation type="journal article" date="2015" name="Nature">
        <title>Complex archaea that bridge the gap between prokaryotes and eukaryotes.</title>
        <authorList>
            <person name="Spang A."/>
            <person name="Saw J.H."/>
            <person name="Jorgensen S.L."/>
            <person name="Zaremba-Niedzwiedzka K."/>
            <person name="Martijn J."/>
            <person name="Lind A.E."/>
            <person name="van Eijk R."/>
            <person name="Schleper C."/>
            <person name="Guy L."/>
            <person name="Ettema T.J."/>
        </authorList>
    </citation>
    <scope>NUCLEOTIDE SEQUENCE</scope>
</reference>
<name>A0A0F9SMJ0_9ZZZZ</name>
<organism evidence="1">
    <name type="scientific">marine sediment metagenome</name>
    <dbReference type="NCBI Taxonomy" id="412755"/>
    <lineage>
        <taxon>unclassified sequences</taxon>
        <taxon>metagenomes</taxon>
        <taxon>ecological metagenomes</taxon>
    </lineage>
</organism>
<accession>A0A0F9SMJ0</accession>
<sequence>MAEPNKDRANWDNLFLRLRSVAYKEGRGRAVTIMKCVCWLENGELVYWSEPTCTHLEPSANKDGLGRLAAALEEKTNGDD</sequence>